<feature type="coiled-coil region" evidence="1">
    <location>
        <begin position="73"/>
        <end position="114"/>
    </location>
</feature>
<feature type="region of interest" description="Disordered" evidence="2">
    <location>
        <begin position="760"/>
        <end position="820"/>
    </location>
</feature>
<name>A0A0P7AB74_9HYPO</name>
<feature type="region of interest" description="Disordered" evidence="2">
    <location>
        <begin position="339"/>
        <end position="500"/>
    </location>
</feature>
<protein>
    <submittedName>
        <fullName evidence="3">Uncharacterized protein</fullName>
    </submittedName>
</protein>
<feature type="region of interest" description="Disordered" evidence="2">
    <location>
        <begin position="153"/>
        <end position="188"/>
    </location>
</feature>
<dbReference type="AlphaFoldDB" id="A0A0P7AB74"/>
<feature type="compositionally biased region" description="Polar residues" evidence="2">
    <location>
        <begin position="788"/>
        <end position="820"/>
    </location>
</feature>
<proteinExistence type="predicted"/>
<feature type="compositionally biased region" description="Pro residues" evidence="2">
    <location>
        <begin position="465"/>
        <end position="477"/>
    </location>
</feature>
<evidence type="ECO:0000256" key="2">
    <source>
        <dbReference type="SAM" id="MobiDB-lite"/>
    </source>
</evidence>
<organism evidence="3 4">
    <name type="scientific">Neonectria ditissima</name>
    <dbReference type="NCBI Taxonomy" id="78410"/>
    <lineage>
        <taxon>Eukaryota</taxon>
        <taxon>Fungi</taxon>
        <taxon>Dikarya</taxon>
        <taxon>Ascomycota</taxon>
        <taxon>Pezizomycotina</taxon>
        <taxon>Sordariomycetes</taxon>
        <taxon>Hypocreomycetidae</taxon>
        <taxon>Hypocreales</taxon>
        <taxon>Nectriaceae</taxon>
        <taxon>Neonectria</taxon>
    </lineage>
</organism>
<evidence type="ECO:0000313" key="4">
    <source>
        <dbReference type="Proteomes" id="UP000050424"/>
    </source>
</evidence>
<comment type="caution">
    <text evidence="3">The sequence shown here is derived from an EMBL/GenBank/DDBJ whole genome shotgun (WGS) entry which is preliminary data.</text>
</comment>
<dbReference type="Proteomes" id="UP000050424">
    <property type="component" value="Unassembled WGS sequence"/>
</dbReference>
<evidence type="ECO:0000313" key="3">
    <source>
        <dbReference type="EMBL" id="KPM34322.1"/>
    </source>
</evidence>
<feature type="region of interest" description="Disordered" evidence="2">
    <location>
        <begin position="535"/>
        <end position="564"/>
    </location>
</feature>
<evidence type="ECO:0000256" key="1">
    <source>
        <dbReference type="SAM" id="Coils"/>
    </source>
</evidence>
<gene>
    <name evidence="3" type="ORF">AK830_g12256</name>
</gene>
<keyword evidence="1" id="KW-0175">Coiled coil</keyword>
<sequence>MASPEQLAAWESLPAEEHDSVWHETERNFWADQDRQNELVDNEADKAFHRSITDSKVELSNLTGRRSLLAESQARLVRELAKVEEELARVSQACDEKAERLNRTEQEYRDGQQARLENRQKIRNTMRRFFKEKRGEDPDTVDPDDIELDGIASTTVPEEEANGTAASDRDGTALSEGYTTPELETSDAEDTTMEGIMEGSEQQNGDQDYAPRRTKTNGKAEVDALVDIIRADGSVIGPVERIEPWNQWVEAIQDLEIRRPVKIRLGRRFNESHLSTIYERSEAKGVKWLSCMIQATGVIQSKRCQSCDKNQGAFDDCIIVGGDLFQKCGNCEWNRQGCHGASGDVIETPTAKRRYKQRRDTKDSQESPTYREPQVTELQPRPEPEPEPEQAPVPEQAPAPVSAPVPAPAPALAPPPAPPPALPPAPPQPPSRFPLLAPQPPSKPPPPPLNLLSFQPIQPFYPAQPLHPPQPLQPPQPLHHVRSMHPIQPDTAQPSTEVHTPMKGAPILNGSHMVREPEQMPTPHQEYRVTPGFTPANTRSRPPSADHPTPTAMHIGPSPQSTESFVDEPLEEITRENMALRNDGVVYTYPECVAGVPLVKIDERHPYWEPNWPNVRSIIEPQLAKWREKHQAAIDAGSKHEKGGSSKYQIGRQVNRGMKILEFLDDGDISPYQLLGKNFIQSGKGGICSYDTLFRLSETMSELAKFKLDMKPVDWMRQRLYELSLIEGPSFNLPRTIHDFYHDPKLTTLRYKHGFKNIGRPSGMRKGRLSLGSPINTPKPLKKRKSMHSLTNTPRDTPSLDQSPLATQMTLPPESPFSTHLQKRPKLLSPVPGPVHDEFQVAGHSDADSWSGVHIERMDYRLYQVKTRVYTSSTHVTQYWSWMEDDQSFEHQVLKGLNPVSWGVHKDPIDFHVNLEEIAQIVWNIEALRIHVIMRTENTVRAKTDGQLRGDIMAAFKRERTMRRFLRFCRDRNIRMLKATTEELDRRWETLQSEQLPDENGKPSKGLMD</sequence>
<accession>A0A0P7AB74</accession>
<feature type="compositionally biased region" description="Pro residues" evidence="2">
    <location>
        <begin position="389"/>
        <end position="449"/>
    </location>
</feature>
<dbReference type="InterPro" id="IPR022190">
    <property type="entry name" value="DUF3716"/>
</dbReference>
<dbReference type="EMBL" id="LKCW01000358">
    <property type="protein sequence ID" value="KPM34322.1"/>
    <property type="molecule type" value="Genomic_DNA"/>
</dbReference>
<feature type="region of interest" description="Disordered" evidence="2">
    <location>
        <begin position="988"/>
        <end position="1009"/>
    </location>
</feature>
<dbReference type="Pfam" id="PF12511">
    <property type="entry name" value="DUF3716"/>
    <property type="match status" value="1"/>
</dbReference>
<reference evidence="3 4" key="1">
    <citation type="submission" date="2015-09" db="EMBL/GenBank/DDBJ databases">
        <title>Draft genome of a European isolate of the apple canker pathogen Neonectria ditissima.</title>
        <authorList>
            <person name="Gomez-Cortecero A."/>
            <person name="Harrison R.J."/>
            <person name="Armitage A.D."/>
        </authorList>
    </citation>
    <scope>NUCLEOTIDE SEQUENCE [LARGE SCALE GENOMIC DNA]</scope>
    <source>
        <strain evidence="3 4">R09/05</strain>
    </source>
</reference>
<dbReference type="STRING" id="78410.A0A0P7AB74"/>
<keyword evidence="4" id="KW-1185">Reference proteome</keyword>
<dbReference type="OrthoDB" id="4800057at2759"/>